<name>A0A0C9YG92_9AGAM</name>
<accession>A0A0C9YG92</accession>
<reference evidence="4 5" key="1">
    <citation type="submission" date="2014-04" db="EMBL/GenBank/DDBJ databases">
        <authorList>
            <consortium name="DOE Joint Genome Institute"/>
            <person name="Kuo A."/>
            <person name="Kohler A."/>
            <person name="Costa M.D."/>
            <person name="Nagy L.G."/>
            <person name="Floudas D."/>
            <person name="Copeland A."/>
            <person name="Barry K.W."/>
            <person name="Cichocki N."/>
            <person name="Veneault-Fourrey C."/>
            <person name="LaButti K."/>
            <person name="Lindquist E.A."/>
            <person name="Lipzen A."/>
            <person name="Lundell T."/>
            <person name="Morin E."/>
            <person name="Murat C."/>
            <person name="Sun H."/>
            <person name="Tunlid A."/>
            <person name="Henrissat B."/>
            <person name="Grigoriev I.V."/>
            <person name="Hibbett D.S."/>
            <person name="Martin F."/>
            <person name="Nordberg H.P."/>
            <person name="Cantor M.N."/>
            <person name="Hua S.X."/>
        </authorList>
    </citation>
    <scope>NUCLEOTIDE SEQUENCE [LARGE SCALE GENOMIC DNA]</scope>
    <source>
        <strain evidence="4 5">441</strain>
    </source>
</reference>
<gene>
    <name evidence="4" type="ORF">PISMIDRAFT_687104</name>
    <name evidence="3" type="ORF">PISMIDRAFT_687566</name>
    <name evidence="2" type="ORF">PISMIDRAFT_690651</name>
</gene>
<sequence length="137" mass="14571">MYFVKTLVYLATLLGFAMAQSMQILSPPPGTTVTPGTNFTVSLQMSNYPESIDIVAIVIGLQSCSSNSTCYPPNQVMGTVLYQGSFAPPFVLSANFSVAAPTSFPSGPAQLGVINYFLVGAENENNLQFLNETLTVS</sequence>
<dbReference type="OrthoDB" id="2841294at2759"/>
<dbReference type="Proteomes" id="UP000054018">
    <property type="component" value="Unassembled WGS sequence"/>
</dbReference>
<organism evidence="4 5">
    <name type="scientific">Pisolithus microcarpus 441</name>
    <dbReference type="NCBI Taxonomy" id="765257"/>
    <lineage>
        <taxon>Eukaryota</taxon>
        <taxon>Fungi</taxon>
        <taxon>Dikarya</taxon>
        <taxon>Basidiomycota</taxon>
        <taxon>Agaricomycotina</taxon>
        <taxon>Agaricomycetes</taxon>
        <taxon>Agaricomycetidae</taxon>
        <taxon>Boletales</taxon>
        <taxon>Sclerodermatineae</taxon>
        <taxon>Pisolithaceae</taxon>
        <taxon>Pisolithus</taxon>
    </lineage>
</organism>
<evidence type="ECO:0000313" key="2">
    <source>
        <dbReference type="EMBL" id="KIK11006.1"/>
    </source>
</evidence>
<keyword evidence="1" id="KW-0732">Signal</keyword>
<evidence type="ECO:0000256" key="1">
    <source>
        <dbReference type="SAM" id="SignalP"/>
    </source>
</evidence>
<protein>
    <submittedName>
        <fullName evidence="3">Unplaced genomic scaffold scaffold_226, whole genome shotgun sequence</fullName>
    </submittedName>
</protein>
<dbReference type="EMBL" id="KN833882">
    <property type="protein sequence ID" value="KIK15646.1"/>
    <property type="molecule type" value="Genomic_DNA"/>
</dbReference>
<dbReference type="AlphaFoldDB" id="A0A0C9YG92"/>
<dbReference type="HOGENOM" id="CLU_137500_0_1_1"/>
<proteinExistence type="predicted"/>
<evidence type="ECO:0000313" key="4">
    <source>
        <dbReference type="EMBL" id="KIK15646.1"/>
    </source>
</evidence>
<dbReference type="Pfam" id="PF19271">
    <property type="entry name" value="Nis1"/>
    <property type="match status" value="1"/>
</dbReference>
<feature type="chain" id="PRO_5007394625" evidence="1">
    <location>
        <begin position="20"/>
        <end position="137"/>
    </location>
</feature>
<evidence type="ECO:0000313" key="5">
    <source>
        <dbReference type="Proteomes" id="UP000054018"/>
    </source>
</evidence>
<dbReference type="EMBL" id="KN834330">
    <property type="protein sequence ID" value="KIK11006.1"/>
    <property type="molecule type" value="Genomic_DNA"/>
</dbReference>
<keyword evidence="5" id="KW-1185">Reference proteome</keyword>
<dbReference type="InterPro" id="IPR045469">
    <property type="entry name" value="Nis1"/>
</dbReference>
<reference evidence="5" key="2">
    <citation type="submission" date="2015-01" db="EMBL/GenBank/DDBJ databases">
        <title>Evolutionary Origins and Diversification of the Mycorrhizal Mutualists.</title>
        <authorList>
            <consortium name="DOE Joint Genome Institute"/>
            <consortium name="Mycorrhizal Genomics Consortium"/>
            <person name="Kohler A."/>
            <person name="Kuo A."/>
            <person name="Nagy L.G."/>
            <person name="Floudas D."/>
            <person name="Copeland A."/>
            <person name="Barry K.W."/>
            <person name="Cichocki N."/>
            <person name="Veneault-Fourrey C."/>
            <person name="LaButti K."/>
            <person name="Lindquist E.A."/>
            <person name="Lipzen A."/>
            <person name="Lundell T."/>
            <person name="Morin E."/>
            <person name="Murat C."/>
            <person name="Riley R."/>
            <person name="Ohm R."/>
            <person name="Sun H."/>
            <person name="Tunlid A."/>
            <person name="Henrissat B."/>
            <person name="Grigoriev I.V."/>
            <person name="Hibbett D.S."/>
            <person name="Martin F."/>
        </authorList>
    </citation>
    <scope>NUCLEOTIDE SEQUENCE [LARGE SCALE GENOMIC DNA]</scope>
    <source>
        <strain evidence="2 5">441</strain>
    </source>
</reference>
<feature type="signal peptide" evidence="1">
    <location>
        <begin position="1"/>
        <end position="19"/>
    </location>
</feature>
<reference evidence="4" key="3">
    <citation type="submission" date="2015-02" db="EMBL/GenBank/DDBJ databases">
        <title>Evolutionary Origins and Diversification of the Mycorrhizal Mutualists.</title>
        <authorList>
            <consortium name="DOE Joint Genome Institute"/>
            <consortium name="Mycorrhizal Genomics Consortium"/>
            <person name="Kohler A."/>
            <person name="Kuo A."/>
            <person name="Nagy L.G."/>
            <person name="Floudas D."/>
            <person name="Copeland A."/>
            <person name="Barry K.W."/>
            <person name="Cichocki N."/>
            <person name="Veneault-Fourrey C."/>
            <person name="LaButti K."/>
            <person name="Lindquist E.A."/>
            <person name="Lipzen A."/>
            <person name="Lundell T."/>
            <person name="Morin E."/>
            <person name="Murat C."/>
            <person name="Riley R."/>
            <person name="Ohm R."/>
            <person name="Sun H."/>
            <person name="Tunlid A."/>
            <person name="Henrissat B."/>
            <person name="Grigoriev I.V."/>
            <person name="Hibbett D.S."/>
            <person name="Martin F."/>
        </authorList>
    </citation>
    <scope>NUCLEOTIDE SEQUENCE</scope>
    <source>
        <strain evidence="4">441</strain>
    </source>
</reference>
<evidence type="ECO:0000313" key="3">
    <source>
        <dbReference type="EMBL" id="KIK15037.1"/>
    </source>
</evidence>
<dbReference type="EMBL" id="KN833910">
    <property type="protein sequence ID" value="KIK15037.1"/>
    <property type="molecule type" value="Genomic_DNA"/>
</dbReference>